<evidence type="ECO:0000313" key="1">
    <source>
        <dbReference type="EMBL" id="KKU91414.1"/>
    </source>
</evidence>
<organism evidence="1 2">
    <name type="scientific">Candidatus Jorgensenbacteria bacterium GW2011_GWA1_48_11</name>
    <dbReference type="NCBI Taxonomy" id="1618660"/>
    <lineage>
        <taxon>Bacteria</taxon>
        <taxon>Candidatus Joergenseniibacteriota</taxon>
    </lineage>
</organism>
<accession>A0A0G1UBB9</accession>
<gene>
    <name evidence="1" type="ORF">UY23_C0001G0020</name>
</gene>
<name>A0A0G1UBB9_9BACT</name>
<dbReference type="Proteomes" id="UP000034956">
    <property type="component" value="Unassembled WGS sequence"/>
</dbReference>
<dbReference type="AlphaFoldDB" id="A0A0G1UBB9"/>
<protein>
    <submittedName>
        <fullName evidence="1">Uncharacterized protein</fullName>
    </submittedName>
</protein>
<dbReference type="EMBL" id="LCPF01000001">
    <property type="protein sequence ID" value="KKU91414.1"/>
    <property type="molecule type" value="Genomic_DNA"/>
</dbReference>
<evidence type="ECO:0000313" key="2">
    <source>
        <dbReference type="Proteomes" id="UP000034956"/>
    </source>
</evidence>
<proteinExistence type="predicted"/>
<comment type="caution">
    <text evidence="1">The sequence shown here is derived from an EMBL/GenBank/DDBJ whole genome shotgun (WGS) entry which is preliminary data.</text>
</comment>
<reference evidence="1 2" key="1">
    <citation type="journal article" date="2015" name="Nature">
        <title>rRNA introns, odd ribosomes, and small enigmatic genomes across a large radiation of phyla.</title>
        <authorList>
            <person name="Brown C.T."/>
            <person name="Hug L.A."/>
            <person name="Thomas B.C."/>
            <person name="Sharon I."/>
            <person name="Castelle C.J."/>
            <person name="Singh A."/>
            <person name="Wilkins M.J."/>
            <person name="Williams K.H."/>
            <person name="Banfield J.F."/>
        </authorList>
    </citation>
    <scope>NUCLEOTIDE SEQUENCE [LARGE SCALE GENOMIC DNA]</scope>
</reference>
<sequence length="211" mass="23824">MSREADSEFGKDTGLLHKAVVTGRKIGAGRWFWTKLADNEAFFGEVMRFASGAFILTRPSFRVEVDYDLDPKEAYARARCRGSFKHRLNREVFPLWRTGRAGVEIVLFAVVQDAGKDFPDELEMGRKIESEQCRPAKHEEVFALLEHYPKLGERFPNIVASGSHISAQGSAVPLFSADSVGGWEYTHYMLGDICYYVEDLYFAAVREGKIA</sequence>